<dbReference type="Gene3D" id="3.30.70.100">
    <property type="match status" value="1"/>
</dbReference>
<evidence type="ECO:0000259" key="1">
    <source>
        <dbReference type="PROSITE" id="PS51725"/>
    </source>
</evidence>
<dbReference type="PROSITE" id="PS51725">
    <property type="entry name" value="ABM"/>
    <property type="match status" value="1"/>
</dbReference>
<sequence length="62" mass="7469">MRYEMHRSTDNPDVVFFIERFKNQDAFDSHLKTSYVKNFIDNEAPLLVDNMELKFYHEIIVG</sequence>
<evidence type="ECO:0000313" key="3">
    <source>
        <dbReference type="Proteomes" id="UP001139721"/>
    </source>
</evidence>
<gene>
    <name evidence="2" type="ORF">LOX96_07135</name>
</gene>
<keyword evidence="2" id="KW-0503">Monooxygenase</keyword>
<accession>A0A9X2CZW3</accession>
<keyword evidence="2" id="KW-0560">Oxidoreductase</keyword>
<dbReference type="Proteomes" id="UP001139721">
    <property type="component" value="Unassembled WGS sequence"/>
</dbReference>
<reference evidence="2" key="1">
    <citation type="submission" date="2021-11" db="EMBL/GenBank/DDBJ databases">
        <title>Legionella maioricencis sp. nov., a new species isolated from hot water samples in Mallorca.</title>
        <authorList>
            <person name="Crespi S."/>
            <person name="Drasar V."/>
            <person name="Salva-Serra F."/>
            <person name="Jaen-Luchoro D."/>
            <person name="Pineiro-Iglesias B."/>
            <person name="Aliaga F."/>
            <person name="Fernandez-Juarez V."/>
            <person name="Coll G."/>
            <person name="Moore E.R.B."/>
            <person name="Bennasar-Figueras A."/>
        </authorList>
    </citation>
    <scope>NUCLEOTIDE SEQUENCE</scope>
    <source>
        <strain evidence="2">HCPI-6</strain>
    </source>
</reference>
<feature type="domain" description="ABM" evidence="1">
    <location>
        <begin position="1"/>
        <end position="55"/>
    </location>
</feature>
<evidence type="ECO:0000313" key="2">
    <source>
        <dbReference type="EMBL" id="MCL9683861.1"/>
    </source>
</evidence>
<organism evidence="2 3">
    <name type="scientific">Legionella maioricensis</name>
    <dbReference type="NCBI Taxonomy" id="2896528"/>
    <lineage>
        <taxon>Bacteria</taxon>
        <taxon>Pseudomonadati</taxon>
        <taxon>Pseudomonadota</taxon>
        <taxon>Gammaproteobacteria</taxon>
        <taxon>Legionellales</taxon>
        <taxon>Legionellaceae</taxon>
        <taxon>Legionella</taxon>
    </lineage>
</organism>
<dbReference type="InterPro" id="IPR007138">
    <property type="entry name" value="ABM_dom"/>
</dbReference>
<protein>
    <submittedName>
        <fullName evidence="2">Antibiotic biosynthesis monooxygenase</fullName>
    </submittedName>
</protein>
<dbReference type="Pfam" id="PF03992">
    <property type="entry name" value="ABM"/>
    <property type="match status" value="1"/>
</dbReference>
<dbReference type="GO" id="GO:0004497">
    <property type="term" value="F:monooxygenase activity"/>
    <property type="evidence" value="ECO:0007669"/>
    <property type="project" value="UniProtKB-KW"/>
</dbReference>
<dbReference type="SUPFAM" id="SSF54909">
    <property type="entry name" value="Dimeric alpha+beta barrel"/>
    <property type="match status" value="1"/>
</dbReference>
<dbReference type="InterPro" id="IPR011008">
    <property type="entry name" value="Dimeric_a/b-barrel"/>
</dbReference>
<name>A0A9X2CZW3_9GAMM</name>
<dbReference type="AlphaFoldDB" id="A0A9X2CZW3"/>
<proteinExistence type="predicted"/>
<comment type="caution">
    <text evidence="2">The sequence shown here is derived from an EMBL/GenBank/DDBJ whole genome shotgun (WGS) entry which is preliminary data.</text>
</comment>
<dbReference type="EMBL" id="JAJKBJ010000006">
    <property type="protein sequence ID" value="MCL9683861.1"/>
    <property type="molecule type" value="Genomic_DNA"/>
</dbReference>
<keyword evidence="3" id="KW-1185">Reference proteome</keyword>